<evidence type="ECO:0000256" key="1">
    <source>
        <dbReference type="SAM" id="MobiDB-lite"/>
    </source>
</evidence>
<feature type="compositionally biased region" description="Basic and acidic residues" evidence="1">
    <location>
        <begin position="182"/>
        <end position="192"/>
    </location>
</feature>
<protein>
    <submittedName>
        <fullName evidence="2">Uncharacterized protein</fullName>
    </submittedName>
</protein>
<comment type="caution">
    <text evidence="2">The sequence shown here is derived from an EMBL/GenBank/DDBJ whole genome shotgun (WGS) entry which is preliminary data.</text>
</comment>
<sequence>MNAPWHEVFVGEGTFGLLDEGEIPVHSADWSNGLIAPMLQGGALVRTGIRTGSVRVCVQAQQEPATEIDTSEPWEEVVEASVVAPRDHLQLESLDFGPPDPNRPLAGRGSTHYRVRVHARGRETAWDKTAETPTEEHLLLMWPSEPAPTRTLRTSSRLEQQQQSEADNPHPPRTAPPEPPEPEPRAQPDEKL</sequence>
<evidence type="ECO:0000313" key="3">
    <source>
        <dbReference type="Proteomes" id="UP001501115"/>
    </source>
</evidence>
<accession>A0ABP8HHS3</accession>
<feature type="region of interest" description="Disordered" evidence="1">
    <location>
        <begin position="142"/>
        <end position="192"/>
    </location>
</feature>
<dbReference type="Proteomes" id="UP001501115">
    <property type="component" value="Unassembled WGS sequence"/>
</dbReference>
<feature type="region of interest" description="Disordered" evidence="1">
    <location>
        <begin position="92"/>
        <end position="111"/>
    </location>
</feature>
<dbReference type="EMBL" id="BAABET010000017">
    <property type="protein sequence ID" value="GAA4339545.1"/>
    <property type="molecule type" value="Genomic_DNA"/>
</dbReference>
<proteinExistence type="predicted"/>
<keyword evidence="3" id="KW-1185">Reference proteome</keyword>
<name>A0ABP8HHS3_9ACTN</name>
<feature type="compositionally biased region" description="Polar residues" evidence="1">
    <location>
        <begin position="151"/>
        <end position="166"/>
    </location>
</feature>
<feature type="compositionally biased region" description="Pro residues" evidence="1">
    <location>
        <begin position="169"/>
        <end position="179"/>
    </location>
</feature>
<gene>
    <name evidence="2" type="ORF">GCM10023086_74620</name>
</gene>
<reference evidence="3" key="1">
    <citation type="journal article" date="2019" name="Int. J. Syst. Evol. Microbiol.">
        <title>The Global Catalogue of Microorganisms (GCM) 10K type strain sequencing project: providing services to taxonomists for standard genome sequencing and annotation.</title>
        <authorList>
            <consortium name="The Broad Institute Genomics Platform"/>
            <consortium name="The Broad Institute Genome Sequencing Center for Infectious Disease"/>
            <person name="Wu L."/>
            <person name="Ma J."/>
        </authorList>
    </citation>
    <scope>NUCLEOTIDE SEQUENCE [LARGE SCALE GENOMIC DNA]</scope>
    <source>
        <strain evidence="3">JCM 31290</strain>
    </source>
</reference>
<evidence type="ECO:0000313" key="2">
    <source>
        <dbReference type="EMBL" id="GAA4339545.1"/>
    </source>
</evidence>
<organism evidence="2 3">
    <name type="scientific">Streptomyces venetus</name>
    <dbReference type="NCBI Taxonomy" id="1701086"/>
    <lineage>
        <taxon>Bacteria</taxon>
        <taxon>Bacillati</taxon>
        <taxon>Actinomycetota</taxon>
        <taxon>Actinomycetes</taxon>
        <taxon>Kitasatosporales</taxon>
        <taxon>Streptomycetaceae</taxon>
        <taxon>Streptomyces</taxon>
    </lineage>
</organism>